<dbReference type="Proteomes" id="UP000006320">
    <property type="component" value="Unassembled WGS sequence"/>
</dbReference>
<name>A0AAV3V387_9ALTE</name>
<protein>
    <submittedName>
        <fullName evidence="1">Uncharacterized protein</fullName>
    </submittedName>
</protein>
<dbReference type="AlphaFoldDB" id="A0AAV3V387"/>
<evidence type="ECO:0000313" key="2">
    <source>
        <dbReference type="Proteomes" id="UP000006320"/>
    </source>
</evidence>
<comment type="caution">
    <text evidence="1">The sequence shown here is derived from an EMBL/GenBank/DDBJ whole genome shotgun (WGS) entry which is preliminary data.</text>
</comment>
<dbReference type="EMBL" id="BAEM01000038">
    <property type="protein sequence ID" value="GAC10995.1"/>
    <property type="molecule type" value="Genomic_DNA"/>
</dbReference>
<organism evidence="1 2">
    <name type="scientific">Paraglaciecola chathamensis S18K6</name>
    <dbReference type="NCBI Taxonomy" id="1127672"/>
    <lineage>
        <taxon>Bacteria</taxon>
        <taxon>Pseudomonadati</taxon>
        <taxon>Pseudomonadota</taxon>
        <taxon>Gammaproteobacteria</taxon>
        <taxon>Alteromonadales</taxon>
        <taxon>Alteromonadaceae</taxon>
        <taxon>Paraglaciecola</taxon>
    </lineage>
</organism>
<accession>A0AAV3V387</accession>
<reference evidence="1 2" key="1">
    <citation type="journal article" date="2017" name="Antonie Van Leeuwenhoek">
        <title>Rhizobium rhizosphaerae sp. nov., a novel species isolated from rice rhizosphere.</title>
        <authorList>
            <person name="Zhao J.J."/>
            <person name="Zhang J."/>
            <person name="Zhang R.J."/>
            <person name="Zhang C.W."/>
            <person name="Yin H.Q."/>
            <person name="Zhang X.X."/>
        </authorList>
    </citation>
    <scope>NUCLEOTIDE SEQUENCE [LARGE SCALE GENOMIC DNA]</scope>
    <source>
        <strain evidence="1 2">S18K6</strain>
    </source>
</reference>
<sequence length="39" mass="4256">MSVAEFVVGGVRRYISIQGEPISFSLALLNSCCMVFHHG</sequence>
<proteinExistence type="predicted"/>
<gene>
    <name evidence="1" type="ORF">GCHA_3053</name>
</gene>
<evidence type="ECO:0000313" key="1">
    <source>
        <dbReference type="EMBL" id="GAC10995.1"/>
    </source>
</evidence>